<evidence type="ECO:0000256" key="1">
    <source>
        <dbReference type="ARBA" id="ARBA00010333"/>
    </source>
</evidence>
<dbReference type="Pfam" id="PF00497">
    <property type="entry name" value="SBP_bac_3"/>
    <property type="match status" value="1"/>
</dbReference>
<sequence>MDHLLRNSENRGGGATSVAPSSNLKPPILRQPAPALLVQRNIARLRQSGALSTSWRRYIPNIPRRGTMRTLLATTMMLLMMTAALAGCAGSDITQEDVDAAREEGRAAGIAEATPVSTLDTIVDRGSMKCGVKESQYGMGYLDAGTGVRSGLDISYCRAVAAALGLNPDTDVEYIPASGSDRFDKLASGTIDVLIRTTTWTTSRDADLNADFAGMNFFDGQGILVRSDAYEYGTGSADQLNNAEICVGIGTTTEGNMVDWFSSRNIQFTSVPVADAAEATAKFIDGSCDAFTGDMSAMVAKKWQLDGDASMVDDNGDPVSIWIAQELMSKEPLGAATRDMDSDFKDVVAWVWYGMVTAEEMGVTAANAADSAATACALNEGGATSDPGMCRLLTENLGLGTATNPLAGDWMQAVLATAGNYGEAYDDAFCDGTYDGVSGSDAMSGCLISRSGTLNALVSEGGIQYAPAMR</sequence>
<dbReference type="SMART" id="SM00062">
    <property type="entry name" value="PBPb"/>
    <property type="match status" value="1"/>
</dbReference>
<dbReference type="PANTHER" id="PTHR30085:SF7">
    <property type="entry name" value="AMINO-ACID ABC TRANSPORTER-BINDING PROTEIN YHDW-RELATED"/>
    <property type="match status" value="1"/>
</dbReference>
<evidence type="ECO:0000259" key="5">
    <source>
        <dbReference type="SMART" id="SM00062"/>
    </source>
</evidence>
<evidence type="ECO:0000256" key="3">
    <source>
        <dbReference type="ARBA" id="ARBA00022729"/>
    </source>
</evidence>
<proteinExistence type="inferred from homology"/>
<reference evidence="6" key="2">
    <citation type="submission" date="2008-08" db="EMBL/GenBank/DDBJ databases">
        <authorList>
            <person name="Martin-Cuadrado A.-B."/>
            <person name="Rodriguez-Valera F."/>
            <person name="Moreira D."/>
            <person name="Alba J.-C."/>
            <person name="Ivars-Martinez E."/>
            <person name="Henn M.R."/>
            <person name="Talla E."/>
            <person name="Lopez-Garcia P."/>
        </authorList>
    </citation>
    <scope>NUCLEOTIDE SEQUENCE</scope>
</reference>
<organism evidence="6">
    <name type="scientific">uncultured marine group II euryarchaeote KM3-72-G3</name>
    <dbReference type="NCBI Taxonomy" id="526683"/>
    <lineage>
        <taxon>Archaea</taxon>
        <taxon>Methanobacteriati</taxon>
        <taxon>Thermoplasmatota</taxon>
        <taxon>Candidatus Poseidoniia</taxon>
        <taxon>Candidatus Poseidoniales</taxon>
        <taxon>environmental samples</taxon>
    </lineage>
</organism>
<dbReference type="EMBL" id="EU686618">
    <property type="protein sequence ID" value="ACF09583.1"/>
    <property type="molecule type" value="Genomic_DNA"/>
</dbReference>
<feature type="region of interest" description="Disordered" evidence="4">
    <location>
        <begin position="1"/>
        <end position="27"/>
    </location>
</feature>
<dbReference type="CDD" id="cd13692">
    <property type="entry name" value="PBP2_BztA"/>
    <property type="match status" value="1"/>
</dbReference>
<dbReference type="PANTHER" id="PTHR30085">
    <property type="entry name" value="AMINO ACID ABC TRANSPORTER PERMEASE"/>
    <property type="match status" value="1"/>
</dbReference>
<comment type="similarity">
    <text evidence="1">Belongs to the bacterial solute-binding protein 3 family.</text>
</comment>
<name>B3V5J0_9ARCH</name>
<dbReference type="SUPFAM" id="SSF53850">
    <property type="entry name" value="Periplasmic binding protein-like II"/>
    <property type="match status" value="1"/>
</dbReference>
<dbReference type="GO" id="GO:0006865">
    <property type="term" value="P:amino acid transport"/>
    <property type="evidence" value="ECO:0007669"/>
    <property type="project" value="TreeGrafter"/>
</dbReference>
<evidence type="ECO:0000313" key="6">
    <source>
        <dbReference type="EMBL" id="ACF09583.1"/>
    </source>
</evidence>
<keyword evidence="3" id="KW-0732">Signal</keyword>
<reference evidence="6" key="1">
    <citation type="journal article" date="2008" name="ISME J.">
        <title>Hindsight in the relative abundance, metabolic potential and genome dynamics of uncultivated marine archaea from comparative metagenomic analyses of bathypelagic plankton of different oceanic regions.</title>
        <authorList>
            <person name="Martin-Cuadrado A.B."/>
            <person name="Rodriguez-Valera F."/>
            <person name="Moreira D."/>
            <person name="Alba J.C."/>
            <person name="Ivars-Martinez E."/>
            <person name="Henn M.R."/>
            <person name="Talla E."/>
            <person name="Lopez-Garcia P."/>
        </authorList>
    </citation>
    <scope>NUCLEOTIDE SEQUENCE</scope>
</reference>
<protein>
    <submittedName>
        <fullName evidence="6">Amino acid ABC transporter periplasmic amino acid-binding protein</fullName>
    </submittedName>
</protein>
<feature type="domain" description="Solute-binding protein family 3/N-terminal" evidence="5">
    <location>
        <begin position="127"/>
        <end position="371"/>
    </location>
</feature>
<dbReference type="AlphaFoldDB" id="B3V5J0"/>
<keyword evidence="2" id="KW-0813">Transport</keyword>
<accession>B3V5J0</accession>
<evidence type="ECO:0000256" key="2">
    <source>
        <dbReference type="ARBA" id="ARBA00022448"/>
    </source>
</evidence>
<evidence type="ECO:0000256" key="4">
    <source>
        <dbReference type="SAM" id="MobiDB-lite"/>
    </source>
</evidence>
<dbReference type="InterPro" id="IPR051455">
    <property type="entry name" value="Bact_solute-bind_prot3"/>
</dbReference>
<dbReference type="InterPro" id="IPR001638">
    <property type="entry name" value="Solute-binding_3/MltF_N"/>
</dbReference>
<dbReference type="Gene3D" id="3.40.190.10">
    <property type="entry name" value="Periplasmic binding protein-like II"/>
    <property type="match status" value="2"/>
</dbReference>